<dbReference type="Pfam" id="PF13643">
    <property type="entry name" value="DUF4145"/>
    <property type="match status" value="1"/>
</dbReference>
<feature type="domain" description="DUF4145" evidence="1">
    <location>
        <begin position="79"/>
        <end position="160"/>
    </location>
</feature>
<dbReference type="Proteomes" id="UP000029868">
    <property type="component" value="Unassembled WGS sequence"/>
</dbReference>
<organism evidence="2 3">
    <name type="scientific">Colwellia psychrerythraea</name>
    <name type="common">Vibrio psychroerythus</name>
    <dbReference type="NCBI Taxonomy" id="28229"/>
    <lineage>
        <taxon>Bacteria</taxon>
        <taxon>Pseudomonadati</taxon>
        <taxon>Pseudomonadota</taxon>
        <taxon>Gammaproteobacteria</taxon>
        <taxon>Alteromonadales</taxon>
        <taxon>Colwelliaceae</taxon>
        <taxon>Colwellia</taxon>
    </lineage>
</organism>
<dbReference type="InterPro" id="IPR025285">
    <property type="entry name" value="DUF4145"/>
</dbReference>
<dbReference type="RefSeq" id="WP_033081646.1">
    <property type="nucleotide sequence ID" value="NZ_JQEC01000015.1"/>
</dbReference>
<proteinExistence type="predicted"/>
<dbReference type="PATRIC" id="fig|28229.3.peg.1582"/>
<evidence type="ECO:0000313" key="3">
    <source>
        <dbReference type="Proteomes" id="UP000029868"/>
    </source>
</evidence>
<accession>A0A099KWT8</accession>
<evidence type="ECO:0000259" key="1">
    <source>
        <dbReference type="Pfam" id="PF13643"/>
    </source>
</evidence>
<protein>
    <recommendedName>
        <fullName evidence="1">DUF4145 domain-containing protein</fullName>
    </recommendedName>
</protein>
<reference evidence="2 3" key="1">
    <citation type="submission" date="2014-08" db="EMBL/GenBank/DDBJ databases">
        <title>Genomic and Phenotypic Diversity of Colwellia psychrerythraea strains from Disparate Marine Basins.</title>
        <authorList>
            <person name="Techtmann S.M."/>
            <person name="Stelling S.C."/>
            <person name="Utturkar S.M."/>
            <person name="Alshibli N."/>
            <person name="Harris A."/>
            <person name="Brown S.D."/>
            <person name="Hazen T.C."/>
        </authorList>
    </citation>
    <scope>NUCLEOTIDE SEQUENCE [LARGE SCALE GENOMIC DNA]</scope>
    <source>
        <strain evidence="2 3">GAB14E</strain>
    </source>
</reference>
<name>A0A099KWT8_COLPS</name>
<sequence length="321" mass="37046">MSYFDSTKFDYKDINIDDCEELIKRDKEAYKFSLSKWFEDELNAITDRKWEIDNIGFIEETGGFIKLIKEAELSYSFGAYYSAIALIGVACEDLCKHFANLSNEEHLSDESQFIRINKLKELNAIDQATADDFHLIRKHRNDILHFNDGFKEKTTSDLKSLALKSINTSKSVYKSLFEKHNQQSNPQEISNKIMEDFSRQIVYDPYYGNTLNQEEFAMKLRNIVAKETGIDIAIADANQKIEQAGIFRIDEIDLRLDPKEITLFNYDIGESFYVDLSECDIEKMGNLELKEGQNIVAKIFSITNHQGMTAAWKISSFECIA</sequence>
<dbReference type="AlphaFoldDB" id="A0A099KWT8"/>
<gene>
    <name evidence="2" type="ORF">GAB14E_1976</name>
</gene>
<dbReference type="EMBL" id="JQEC01000015">
    <property type="protein sequence ID" value="KGJ95194.1"/>
    <property type="molecule type" value="Genomic_DNA"/>
</dbReference>
<evidence type="ECO:0000313" key="2">
    <source>
        <dbReference type="EMBL" id="KGJ95194.1"/>
    </source>
</evidence>
<comment type="caution">
    <text evidence="2">The sequence shown here is derived from an EMBL/GenBank/DDBJ whole genome shotgun (WGS) entry which is preliminary data.</text>
</comment>